<keyword evidence="1" id="KW-0732">Signal</keyword>
<evidence type="ECO:0008006" key="4">
    <source>
        <dbReference type="Google" id="ProtNLM"/>
    </source>
</evidence>
<dbReference type="Pfam" id="PF17957">
    <property type="entry name" value="Big_7"/>
    <property type="match status" value="2"/>
</dbReference>
<evidence type="ECO:0000256" key="1">
    <source>
        <dbReference type="SAM" id="SignalP"/>
    </source>
</evidence>
<dbReference type="InterPro" id="IPR013783">
    <property type="entry name" value="Ig-like_fold"/>
</dbReference>
<name>A0A6P0UDA7_9FLAO</name>
<protein>
    <recommendedName>
        <fullName evidence="4">Cadherin domain-containing protein</fullName>
    </recommendedName>
</protein>
<proteinExistence type="predicted"/>
<dbReference type="Proteomes" id="UP000468443">
    <property type="component" value="Unassembled WGS sequence"/>
</dbReference>
<gene>
    <name evidence="2" type="ORF">GWK09_10900</name>
</gene>
<organism evidence="2 3">
    <name type="scientific">Muriicola jejuensis</name>
    <dbReference type="NCBI Taxonomy" id="504488"/>
    <lineage>
        <taxon>Bacteria</taxon>
        <taxon>Pseudomonadati</taxon>
        <taxon>Bacteroidota</taxon>
        <taxon>Flavobacteriia</taxon>
        <taxon>Flavobacteriales</taxon>
        <taxon>Flavobacteriaceae</taxon>
        <taxon>Muriicola</taxon>
    </lineage>
</organism>
<feature type="chain" id="PRO_5026880114" description="Cadherin domain-containing protein" evidence="1">
    <location>
        <begin position="27"/>
        <end position="733"/>
    </location>
</feature>
<dbReference type="Gene3D" id="2.60.40.10">
    <property type="entry name" value="Immunoglobulins"/>
    <property type="match status" value="2"/>
</dbReference>
<comment type="caution">
    <text evidence="2">The sequence shown here is derived from an EMBL/GenBank/DDBJ whole genome shotgun (WGS) entry which is preliminary data.</text>
</comment>
<dbReference type="EMBL" id="JAABOP010000003">
    <property type="protein sequence ID" value="NER11027.1"/>
    <property type="molecule type" value="Genomic_DNA"/>
</dbReference>
<feature type="signal peptide" evidence="1">
    <location>
        <begin position="1"/>
        <end position="26"/>
    </location>
</feature>
<keyword evidence="3" id="KW-1185">Reference proteome</keyword>
<evidence type="ECO:0000313" key="2">
    <source>
        <dbReference type="EMBL" id="NER11027.1"/>
    </source>
</evidence>
<evidence type="ECO:0000313" key="3">
    <source>
        <dbReference type="Proteomes" id="UP000468443"/>
    </source>
</evidence>
<accession>A0A6P0UDA7</accession>
<dbReference type="AlphaFoldDB" id="A0A6P0UDA7"/>
<dbReference type="RefSeq" id="WP_163693459.1">
    <property type="nucleotide sequence ID" value="NZ_FXTW01000004.1"/>
</dbReference>
<reference evidence="2 3" key="1">
    <citation type="submission" date="2020-01" db="EMBL/GenBank/DDBJ databases">
        <title>Muriicola jejuensis KCTC 22299.</title>
        <authorList>
            <person name="Wang G."/>
        </authorList>
    </citation>
    <scope>NUCLEOTIDE SEQUENCE [LARGE SCALE GENOMIC DNA]</scope>
    <source>
        <strain evidence="2 3">KCTC 22299</strain>
    </source>
</reference>
<sequence length="733" mass="80871">MPFSSLAKSTLLLVAFLLINSCSSDSGENDLPPDVTPPQLSINISGFPNSTPNTPIIVSQELIVSISASDAGGINKIEAFIDDVKVGEDTTSPYQIFIDISNYTSKNAINGKYREYTLEIVATDEAGNSSSLTQLLYIDNELPVISEVNLTADQVLAGNTNEISFSVNDNEGLSLVEASVNGQIIGSFTEPPYMVNINTFNYSDGENTFEISATDEAKNTANFTVPFIVDNTGPNISSVSISEQQILADLSVLTASIADIYSGVQSVTFLLNDVILSEFQSGDPYEFEIDPEEISTGEQILTIRALDSLQNLSELNISVLVKRRLARLHIPQNYFNESLPSNHYLFASAMDGTILDAQMVSSQNTVVDLFAPGEYGLEEEFMLTFASTVGVNANNSFLNTYQNVTRTQLQDLTLPESRRFIYTGSNLYSKQDLDPQSELSLFGADYGLSSDESGNTLVDNFIPDGHPYDSDILYAYLFNTLNGSYRAQVISEPVPSDFVFVNNDFETINNVSGSFTTNPANYLNQNASRLELFGFESQESFDNNIFHKVFGYGYGSNMLTSFPYISSSYFSHYSHQITIGMFHSEGPGLPSEVYTIPSWDITSNYSGQTVNLTLNGSGHIVGKLSFSDQGSSASPYEWVITFDSQVSNEVIIPELPVELQSGQLNQLRDSGTLELLQTELRDYENVFSYDDFINDLVPINSYNRRKITRSDGIISNDFGGFYWMPQNNFFGVR</sequence>